<dbReference type="Proteomes" id="UP000828941">
    <property type="component" value="Chromosome 11"/>
</dbReference>
<sequence>MVFSRGDRFLIYQQKIEKLLEEIKSLLEKVPSKKLEESQTISKEESYGVVRASVLGGVDENPDPAQEVENLEEPIGVTGEFSKSLEGESEVIVDQNVNKKGKEIGSVHLDETDSEGIGDRVLPTEFYCMKIDQLEGSDRSGERKASWRGQ</sequence>
<keyword evidence="2" id="KW-1185">Reference proteome</keyword>
<evidence type="ECO:0000313" key="2">
    <source>
        <dbReference type="Proteomes" id="UP000828941"/>
    </source>
</evidence>
<name>A0ACB9LPI5_BAUVA</name>
<accession>A0ACB9LPI5</accession>
<reference evidence="1 2" key="1">
    <citation type="journal article" date="2022" name="DNA Res.">
        <title>Chromosomal-level genome assembly of the orchid tree Bauhinia variegata (Leguminosae; Cercidoideae) supports the allotetraploid origin hypothesis of Bauhinia.</title>
        <authorList>
            <person name="Zhong Y."/>
            <person name="Chen Y."/>
            <person name="Zheng D."/>
            <person name="Pang J."/>
            <person name="Liu Y."/>
            <person name="Luo S."/>
            <person name="Meng S."/>
            <person name="Qian L."/>
            <person name="Wei D."/>
            <person name="Dai S."/>
            <person name="Zhou R."/>
        </authorList>
    </citation>
    <scope>NUCLEOTIDE SEQUENCE [LARGE SCALE GENOMIC DNA]</scope>
    <source>
        <strain evidence="1">BV-YZ2020</strain>
    </source>
</reference>
<dbReference type="EMBL" id="CM039436">
    <property type="protein sequence ID" value="KAI4313168.1"/>
    <property type="molecule type" value="Genomic_DNA"/>
</dbReference>
<comment type="caution">
    <text evidence="1">The sequence shown here is derived from an EMBL/GenBank/DDBJ whole genome shotgun (WGS) entry which is preliminary data.</text>
</comment>
<gene>
    <name evidence="1" type="ORF">L6164_026169</name>
</gene>
<proteinExistence type="predicted"/>
<evidence type="ECO:0000313" key="1">
    <source>
        <dbReference type="EMBL" id="KAI4313168.1"/>
    </source>
</evidence>
<protein>
    <submittedName>
        <fullName evidence="1">Uncharacterized protein</fullName>
    </submittedName>
</protein>
<organism evidence="1 2">
    <name type="scientific">Bauhinia variegata</name>
    <name type="common">Purple orchid tree</name>
    <name type="synonym">Phanera variegata</name>
    <dbReference type="NCBI Taxonomy" id="167791"/>
    <lineage>
        <taxon>Eukaryota</taxon>
        <taxon>Viridiplantae</taxon>
        <taxon>Streptophyta</taxon>
        <taxon>Embryophyta</taxon>
        <taxon>Tracheophyta</taxon>
        <taxon>Spermatophyta</taxon>
        <taxon>Magnoliopsida</taxon>
        <taxon>eudicotyledons</taxon>
        <taxon>Gunneridae</taxon>
        <taxon>Pentapetalae</taxon>
        <taxon>rosids</taxon>
        <taxon>fabids</taxon>
        <taxon>Fabales</taxon>
        <taxon>Fabaceae</taxon>
        <taxon>Cercidoideae</taxon>
        <taxon>Cercideae</taxon>
        <taxon>Bauhiniinae</taxon>
        <taxon>Bauhinia</taxon>
    </lineage>
</organism>